<evidence type="ECO:0008006" key="3">
    <source>
        <dbReference type="Google" id="ProtNLM"/>
    </source>
</evidence>
<dbReference type="OrthoDB" id="8478129at2"/>
<reference evidence="1 2" key="1">
    <citation type="submission" date="2018-03" db="EMBL/GenBank/DDBJ databases">
        <title>Genomic Encyclopedia of Archaeal and Bacterial Type Strains, Phase II (KMG-II): from individual species to whole genera.</title>
        <authorList>
            <person name="Goeker M."/>
        </authorList>
    </citation>
    <scope>NUCLEOTIDE SEQUENCE [LARGE SCALE GENOMIC DNA]</scope>
    <source>
        <strain evidence="1 2">DSM 28229</strain>
    </source>
</reference>
<sequence length="200" mass="22446">MQKLLLPDTNLVNEANEIVSQALTKNVYNHSLRTYFLGNKYAKSKSISYDDEELALVALFHDIGFHELYADANRAFQVSSSLAIKDYLSVMGVEKGRVNVMMEAIDFHMQLLPRWDKSEVAGLLQVGAHMDVLGTRKFAVQKDDRKAISNAFPKGGFVLEFGTCLCKSMKSLNAVTGLFAPLTCQAKDHYYDLEKEEVIL</sequence>
<evidence type="ECO:0000313" key="1">
    <source>
        <dbReference type="EMBL" id="PWJ40993.1"/>
    </source>
</evidence>
<dbReference type="RefSeq" id="WP_109619936.1">
    <property type="nucleotide sequence ID" value="NZ_QGDO01000004.1"/>
</dbReference>
<dbReference type="Proteomes" id="UP000245535">
    <property type="component" value="Unassembled WGS sequence"/>
</dbReference>
<keyword evidence="2" id="KW-1185">Reference proteome</keyword>
<dbReference type="CDD" id="cd00077">
    <property type="entry name" value="HDc"/>
    <property type="match status" value="1"/>
</dbReference>
<dbReference type="InterPro" id="IPR003607">
    <property type="entry name" value="HD/PDEase_dom"/>
</dbReference>
<name>A0A315ZWC3_SEDFL</name>
<evidence type="ECO:0000313" key="2">
    <source>
        <dbReference type="Proteomes" id="UP000245535"/>
    </source>
</evidence>
<dbReference type="PANTHER" id="PTHR35569">
    <property type="entry name" value="CYANAMIDE HYDRATASE DDI2-RELATED"/>
    <property type="match status" value="1"/>
</dbReference>
<dbReference type="PANTHER" id="PTHR35569:SF1">
    <property type="entry name" value="CYANAMIDE HYDRATASE DDI2-RELATED"/>
    <property type="match status" value="1"/>
</dbReference>
<dbReference type="EMBL" id="QGDO01000004">
    <property type="protein sequence ID" value="PWJ40993.1"/>
    <property type="molecule type" value="Genomic_DNA"/>
</dbReference>
<protein>
    <recommendedName>
        <fullName evidence="3">HD domain-containing protein</fullName>
    </recommendedName>
</protein>
<comment type="caution">
    <text evidence="1">The sequence shown here is derived from an EMBL/GenBank/DDBJ whole genome shotgun (WGS) entry which is preliminary data.</text>
</comment>
<accession>A0A315ZWC3</accession>
<dbReference type="Gene3D" id="1.10.3210.10">
    <property type="entry name" value="Hypothetical protein af1432"/>
    <property type="match status" value="1"/>
</dbReference>
<proteinExistence type="predicted"/>
<organism evidence="1 2">
    <name type="scientific">Sediminitomix flava</name>
    <dbReference type="NCBI Taxonomy" id="379075"/>
    <lineage>
        <taxon>Bacteria</taxon>
        <taxon>Pseudomonadati</taxon>
        <taxon>Bacteroidota</taxon>
        <taxon>Cytophagia</taxon>
        <taxon>Cytophagales</taxon>
        <taxon>Flammeovirgaceae</taxon>
        <taxon>Sediminitomix</taxon>
    </lineage>
</organism>
<gene>
    <name evidence="1" type="ORF">BC781_104259</name>
</gene>
<dbReference type="SUPFAM" id="SSF109604">
    <property type="entry name" value="HD-domain/PDEase-like"/>
    <property type="match status" value="1"/>
</dbReference>
<dbReference type="AlphaFoldDB" id="A0A315ZWC3"/>